<evidence type="ECO:0000313" key="2">
    <source>
        <dbReference type="EMBL" id="VDK80819.1"/>
    </source>
</evidence>
<keyword evidence="3" id="KW-1185">Reference proteome</keyword>
<feature type="domain" description="AMP-dependent synthetase/ligase" evidence="1">
    <location>
        <begin position="154"/>
        <end position="340"/>
    </location>
</feature>
<protein>
    <recommendedName>
        <fullName evidence="1">AMP-dependent synthetase/ligase domain-containing protein</fullName>
    </recommendedName>
</protein>
<dbReference type="SUPFAM" id="SSF56801">
    <property type="entry name" value="Acetyl-CoA synthetase-like"/>
    <property type="match status" value="1"/>
</dbReference>
<evidence type="ECO:0000259" key="1">
    <source>
        <dbReference type="Pfam" id="PF00501"/>
    </source>
</evidence>
<organism evidence="2 3">
    <name type="scientific">Dibothriocephalus latus</name>
    <name type="common">Fish tapeworm</name>
    <name type="synonym">Diphyllobothrium latum</name>
    <dbReference type="NCBI Taxonomy" id="60516"/>
    <lineage>
        <taxon>Eukaryota</taxon>
        <taxon>Metazoa</taxon>
        <taxon>Spiralia</taxon>
        <taxon>Lophotrochozoa</taxon>
        <taxon>Platyhelminthes</taxon>
        <taxon>Cestoda</taxon>
        <taxon>Eucestoda</taxon>
        <taxon>Diphyllobothriidea</taxon>
        <taxon>Diphyllobothriidae</taxon>
        <taxon>Dibothriocephalus</taxon>
    </lineage>
</organism>
<evidence type="ECO:0000313" key="3">
    <source>
        <dbReference type="Proteomes" id="UP000281553"/>
    </source>
</evidence>
<dbReference type="AlphaFoldDB" id="A0A3P6TBS2"/>
<proteinExistence type="predicted"/>
<dbReference type="Gene3D" id="3.40.50.12780">
    <property type="entry name" value="N-terminal domain of ligase-like"/>
    <property type="match status" value="1"/>
</dbReference>
<dbReference type="OrthoDB" id="416786at2759"/>
<accession>A0A3P6TBS2</accession>
<dbReference type="InterPro" id="IPR000873">
    <property type="entry name" value="AMP-dep_synth/lig_dom"/>
</dbReference>
<dbReference type="GO" id="GO:0043041">
    <property type="term" value="P:amino acid activation for nonribosomal peptide biosynthetic process"/>
    <property type="evidence" value="ECO:0007669"/>
    <property type="project" value="TreeGrafter"/>
</dbReference>
<dbReference type="InterPro" id="IPR052091">
    <property type="entry name" value="Beta-ala_Activ/Resist"/>
</dbReference>
<feature type="domain" description="AMP-dependent synthetase/ligase" evidence="1">
    <location>
        <begin position="354"/>
        <end position="471"/>
    </location>
</feature>
<dbReference type="InterPro" id="IPR042099">
    <property type="entry name" value="ANL_N_sf"/>
</dbReference>
<dbReference type="PANTHER" id="PTHR44394:SF1">
    <property type="entry name" value="BETA-ALANINE-ACTIVATING ENZYME"/>
    <property type="match status" value="1"/>
</dbReference>
<sequence>MRQYASPGKTFALTQTDFAGWDVKDKFSGFITEASSLDDGLSVLTGILEEPVQVNSSPLLGERLNELLRLRQAGDPTFANATAVIEQTIRVETPHAKEEPTRSVTFGELKVIVDAAAARLQTQLSHLPFSRDLAKLTDCTALSAERRAQIERLQERSLVIICMPASLGRVVIQLACMKLRLAYTPVDRHFPQKQISRILHEFEPVACIVEQDSEDGSIFLSNQGIEFSMLINSSELFSWEYLKQLRDESDCNATQGCCPLFATVTDPVILVLFTSGSTSPTPKGVALRNRQLMNRLAWQWSPASPLAGLTGPSLTKTSWLFVDAFTEVFGALLAGRPLLLPLSPRGHLSTVQILEVLVVSGQLLPVRLATDVFRIFAKISRLRLVNLYGSTEVAGDVTVAVFDSLEEVLASREAESSAEADGAFFLPVGLPIQNCEVYVLTRRSDEGDDCDELRVLPRGETGEVYVSGAAVRTDGKVYAEAVKSAQALPGQAVITPTLPNAFASRSGFQVLFRTGDIGFVSPNNGQLYVCGRCDDTVKVNGVKCNLTAIDNFLMGVIDDVISNPNSQHRRFASLRATITLLIENVQRKAQLVCFYTRKDCSSTTAVDGGSFTSLDLAKLIGGNLSSFVNVKIVQVGLLLLGWEKPRH</sequence>
<dbReference type="PANTHER" id="PTHR44394">
    <property type="entry name" value="BETA-ALANINE-ACTIVATING ENZYME"/>
    <property type="match status" value="1"/>
</dbReference>
<dbReference type="Pfam" id="PF00501">
    <property type="entry name" value="AMP-binding"/>
    <property type="match status" value="2"/>
</dbReference>
<dbReference type="Proteomes" id="UP000281553">
    <property type="component" value="Unassembled WGS sequence"/>
</dbReference>
<dbReference type="EMBL" id="UYRU01043218">
    <property type="protein sequence ID" value="VDK80819.1"/>
    <property type="molecule type" value="Genomic_DNA"/>
</dbReference>
<name>A0A3P6TBS2_DIBLA</name>
<reference evidence="2 3" key="1">
    <citation type="submission" date="2018-11" db="EMBL/GenBank/DDBJ databases">
        <authorList>
            <consortium name="Pathogen Informatics"/>
        </authorList>
    </citation>
    <scope>NUCLEOTIDE SEQUENCE [LARGE SCALE GENOMIC DNA]</scope>
</reference>
<gene>
    <name evidence="2" type="ORF">DILT_LOCUS3151</name>
</gene>